<accession>A0A8J6TLD2</accession>
<name>A0A8J6TLD2_9BACT</name>
<gene>
    <name evidence="1" type="ORF">H8E23_07335</name>
</gene>
<dbReference type="AlphaFoldDB" id="A0A8J6TLD2"/>
<protein>
    <submittedName>
        <fullName evidence="1">Uncharacterized protein</fullName>
    </submittedName>
</protein>
<reference evidence="1 2" key="1">
    <citation type="submission" date="2020-08" db="EMBL/GenBank/DDBJ databases">
        <title>Bridging the membrane lipid divide: bacteria of the FCB group superphylum have the potential to synthesize archaeal ether lipids.</title>
        <authorList>
            <person name="Villanueva L."/>
            <person name="Von Meijenfeldt F.A.B."/>
            <person name="Westbye A.B."/>
            <person name="Yadav S."/>
            <person name="Hopmans E.C."/>
            <person name="Dutilh B.E."/>
            <person name="Sinninghe Damste J.S."/>
        </authorList>
    </citation>
    <scope>NUCLEOTIDE SEQUENCE [LARGE SCALE GENOMIC DNA]</scope>
    <source>
        <strain evidence="1">NIOZ-UU30</strain>
    </source>
</reference>
<evidence type="ECO:0000313" key="1">
    <source>
        <dbReference type="EMBL" id="MBC8361194.1"/>
    </source>
</evidence>
<dbReference type="EMBL" id="JACNJH010000126">
    <property type="protein sequence ID" value="MBC8361194.1"/>
    <property type="molecule type" value="Genomic_DNA"/>
</dbReference>
<organism evidence="1 2">
    <name type="scientific">Candidatus Desulfatibia profunda</name>
    <dbReference type="NCBI Taxonomy" id="2841695"/>
    <lineage>
        <taxon>Bacteria</taxon>
        <taxon>Pseudomonadati</taxon>
        <taxon>Thermodesulfobacteriota</taxon>
        <taxon>Desulfobacteria</taxon>
        <taxon>Desulfobacterales</taxon>
        <taxon>Desulfobacterales incertae sedis</taxon>
        <taxon>Candidatus Desulfatibia</taxon>
    </lineage>
</organism>
<sequence length="254" mass="28881">MMKEEPSNTRKTPVILLDPASVSAFHIFNPNQWSGLSKAIVTSCAAQHGLLNYSVKKLHELFGNAEKICLPKINELKNQWITSRWPIGKCEYLAEVPEVHLFIQVFLNSIKTFLDLIVQLISTEKIVYKKIHGFHKKRKDPGGELLHTLKNKATNKKLADSLFKLILEQKGKWIDDAVNARDSLVHPEKGLIQVMFQLEIEPKNSKLELTGIRKPSVGTADFNQWADKIFKNLNTFSELFISIIAHNEAVERDG</sequence>
<dbReference type="Proteomes" id="UP000603434">
    <property type="component" value="Unassembled WGS sequence"/>
</dbReference>
<evidence type="ECO:0000313" key="2">
    <source>
        <dbReference type="Proteomes" id="UP000603434"/>
    </source>
</evidence>
<comment type="caution">
    <text evidence="1">The sequence shown here is derived from an EMBL/GenBank/DDBJ whole genome shotgun (WGS) entry which is preliminary data.</text>
</comment>
<proteinExistence type="predicted"/>